<dbReference type="EMBL" id="JACEIK010001103">
    <property type="protein sequence ID" value="MCD7465976.1"/>
    <property type="molecule type" value="Genomic_DNA"/>
</dbReference>
<evidence type="ECO:0000256" key="1">
    <source>
        <dbReference type="SAM" id="MobiDB-lite"/>
    </source>
</evidence>
<reference evidence="2 3" key="1">
    <citation type="journal article" date="2021" name="BMC Genomics">
        <title>Datura genome reveals duplications of psychoactive alkaloid biosynthetic genes and high mutation rate following tissue culture.</title>
        <authorList>
            <person name="Rajewski A."/>
            <person name="Carter-House D."/>
            <person name="Stajich J."/>
            <person name="Litt A."/>
        </authorList>
    </citation>
    <scope>NUCLEOTIDE SEQUENCE [LARGE SCALE GENOMIC DNA]</scope>
    <source>
        <strain evidence="2">AR-01</strain>
    </source>
</reference>
<proteinExistence type="predicted"/>
<evidence type="ECO:0000313" key="2">
    <source>
        <dbReference type="EMBL" id="MCD7465976.1"/>
    </source>
</evidence>
<accession>A0ABS8T553</accession>
<dbReference type="Proteomes" id="UP000823775">
    <property type="component" value="Unassembled WGS sequence"/>
</dbReference>
<comment type="caution">
    <text evidence="2">The sequence shown here is derived from an EMBL/GenBank/DDBJ whole genome shotgun (WGS) entry which is preliminary data.</text>
</comment>
<evidence type="ECO:0000313" key="3">
    <source>
        <dbReference type="Proteomes" id="UP000823775"/>
    </source>
</evidence>
<sequence length="86" mass="9696">MSGQKRPLDKGVDSRDKRPIRNVNHPNMKPHHNNNVERLQVLAGNPNYTRLQFMVIIVEALDSQMSWSTALQKVGSLSTQLNSSIS</sequence>
<protein>
    <submittedName>
        <fullName evidence="2">Uncharacterized protein</fullName>
    </submittedName>
</protein>
<feature type="compositionally biased region" description="Basic and acidic residues" evidence="1">
    <location>
        <begin position="1"/>
        <end position="19"/>
    </location>
</feature>
<name>A0ABS8T553_DATST</name>
<feature type="region of interest" description="Disordered" evidence="1">
    <location>
        <begin position="1"/>
        <end position="35"/>
    </location>
</feature>
<keyword evidence="3" id="KW-1185">Reference proteome</keyword>
<organism evidence="2 3">
    <name type="scientific">Datura stramonium</name>
    <name type="common">Jimsonweed</name>
    <name type="synonym">Common thornapple</name>
    <dbReference type="NCBI Taxonomy" id="4076"/>
    <lineage>
        <taxon>Eukaryota</taxon>
        <taxon>Viridiplantae</taxon>
        <taxon>Streptophyta</taxon>
        <taxon>Embryophyta</taxon>
        <taxon>Tracheophyta</taxon>
        <taxon>Spermatophyta</taxon>
        <taxon>Magnoliopsida</taxon>
        <taxon>eudicotyledons</taxon>
        <taxon>Gunneridae</taxon>
        <taxon>Pentapetalae</taxon>
        <taxon>asterids</taxon>
        <taxon>lamiids</taxon>
        <taxon>Solanales</taxon>
        <taxon>Solanaceae</taxon>
        <taxon>Solanoideae</taxon>
        <taxon>Datureae</taxon>
        <taxon>Datura</taxon>
    </lineage>
</organism>
<gene>
    <name evidence="2" type="ORF">HAX54_002275</name>
</gene>